<dbReference type="Gene3D" id="4.10.60.10">
    <property type="entry name" value="Zinc finger, CCHC-type"/>
    <property type="match status" value="1"/>
</dbReference>
<dbReference type="SUPFAM" id="SSF57756">
    <property type="entry name" value="Retrovirus zinc finger-like domains"/>
    <property type="match status" value="1"/>
</dbReference>
<protein>
    <recommendedName>
        <fullName evidence="4">CCHC-type domain-containing protein</fullName>
    </recommendedName>
</protein>
<sequence>SSGRNKVAIHFSDFNMANTTLSHPSLKEAGLSAFIPSLNILRTGVIRSVPLDILEDDITKQTVLVKFREQFLPRSVSFLYVSFPVSPYIPRVLMCFSCLRYGHVIADCKSRARCERCGNAKHPTPDDCPRIQLPPLCCNCGGEHLPSASICPAFLKQKQIYACAATENISYVAARFKLGGSPPPSTSPPPNVYHPSEFPPFSQPHNPSRPLISYQDLIPETSPPLNTIPNRSKSFAAALNSSSSAFANGLLNSPPSRVPSTQASTSASLFYHNSPSRSNNNNTKSSTHYVAKDNMPHRDIHNSFLFAPNGRMPSSSSPPIYNFSDPHSDPPPASSSPSSPSTDGFTNFIQGAISFLLKILDYIPSALLNSLFGPSFQRVINFLQSFLNNNALSTLH</sequence>
<feature type="non-terminal residue" evidence="2">
    <location>
        <position position="1"/>
    </location>
</feature>
<evidence type="ECO:0000256" key="1">
    <source>
        <dbReference type="SAM" id="MobiDB-lite"/>
    </source>
</evidence>
<organism evidence="2 3">
    <name type="scientific">Cyphomyrmex costatus</name>
    <dbReference type="NCBI Taxonomy" id="456900"/>
    <lineage>
        <taxon>Eukaryota</taxon>
        <taxon>Metazoa</taxon>
        <taxon>Ecdysozoa</taxon>
        <taxon>Arthropoda</taxon>
        <taxon>Hexapoda</taxon>
        <taxon>Insecta</taxon>
        <taxon>Pterygota</taxon>
        <taxon>Neoptera</taxon>
        <taxon>Endopterygota</taxon>
        <taxon>Hymenoptera</taxon>
        <taxon>Apocrita</taxon>
        <taxon>Aculeata</taxon>
        <taxon>Formicoidea</taxon>
        <taxon>Formicidae</taxon>
        <taxon>Myrmicinae</taxon>
        <taxon>Cyphomyrmex</taxon>
    </lineage>
</organism>
<evidence type="ECO:0008006" key="4">
    <source>
        <dbReference type="Google" id="ProtNLM"/>
    </source>
</evidence>
<feature type="compositionally biased region" description="Low complexity" evidence="1">
    <location>
        <begin position="273"/>
        <end position="286"/>
    </location>
</feature>
<dbReference type="Proteomes" id="UP000078542">
    <property type="component" value="Unassembled WGS sequence"/>
</dbReference>
<accession>A0A151IML0</accession>
<gene>
    <name evidence="2" type="ORF">ALC62_02858</name>
</gene>
<feature type="region of interest" description="Disordered" evidence="1">
    <location>
        <begin position="315"/>
        <end position="341"/>
    </location>
</feature>
<feature type="region of interest" description="Disordered" evidence="1">
    <location>
        <begin position="270"/>
        <end position="293"/>
    </location>
</feature>
<dbReference type="AlphaFoldDB" id="A0A151IML0"/>
<dbReference type="GO" id="GO:0003676">
    <property type="term" value="F:nucleic acid binding"/>
    <property type="evidence" value="ECO:0007669"/>
    <property type="project" value="InterPro"/>
</dbReference>
<dbReference type="GO" id="GO:0008270">
    <property type="term" value="F:zinc ion binding"/>
    <property type="evidence" value="ECO:0007669"/>
    <property type="project" value="InterPro"/>
</dbReference>
<dbReference type="EMBL" id="KQ977033">
    <property type="protein sequence ID" value="KYN06196.1"/>
    <property type="molecule type" value="Genomic_DNA"/>
</dbReference>
<keyword evidence="3" id="KW-1185">Reference proteome</keyword>
<evidence type="ECO:0000313" key="2">
    <source>
        <dbReference type="EMBL" id="KYN06196.1"/>
    </source>
</evidence>
<reference evidence="2 3" key="1">
    <citation type="submission" date="2016-03" db="EMBL/GenBank/DDBJ databases">
        <title>Cyphomyrmex costatus WGS genome.</title>
        <authorList>
            <person name="Nygaard S."/>
            <person name="Hu H."/>
            <person name="Boomsma J."/>
            <person name="Zhang G."/>
        </authorList>
    </citation>
    <scope>NUCLEOTIDE SEQUENCE [LARGE SCALE GENOMIC DNA]</scope>
    <source>
        <strain evidence="2">MS0001</strain>
        <tissue evidence="2">Whole body</tissue>
    </source>
</reference>
<evidence type="ECO:0000313" key="3">
    <source>
        <dbReference type="Proteomes" id="UP000078542"/>
    </source>
</evidence>
<feature type="region of interest" description="Disordered" evidence="1">
    <location>
        <begin position="182"/>
        <end position="225"/>
    </location>
</feature>
<dbReference type="InterPro" id="IPR036875">
    <property type="entry name" value="Znf_CCHC_sf"/>
</dbReference>
<feature type="compositionally biased region" description="Pro residues" evidence="1">
    <location>
        <begin position="182"/>
        <end position="202"/>
    </location>
</feature>
<name>A0A151IML0_9HYME</name>
<proteinExistence type="predicted"/>